<name>A0A0L0SCY6_ALLM3</name>
<reference evidence="2 3" key="1">
    <citation type="submission" date="2009-11" db="EMBL/GenBank/DDBJ databases">
        <title>Annotation of Allomyces macrogynus ATCC 38327.</title>
        <authorList>
            <consortium name="The Broad Institute Genome Sequencing Platform"/>
            <person name="Russ C."/>
            <person name="Cuomo C."/>
            <person name="Burger G."/>
            <person name="Gray M.W."/>
            <person name="Holland P.W.H."/>
            <person name="King N."/>
            <person name="Lang F.B.F."/>
            <person name="Roger A.J."/>
            <person name="Ruiz-Trillo I."/>
            <person name="Young S.K."/>
            <person name="Zeng Q."/>
            <person name="Gargeya S."/>
            <person name="Fitzgerald M."/>
            <person name="Haas B."/>
            <person name="Abouelleil A."/>
            <person name="Alvarado L."/>
            <person name="Arachchi H.M."/>
            <person name="Berlin A."/>
            <person name="Chapman S.B."/>
            <person name="Gearin G."/>
            <person name="Goldberg J."/>
            <person name="Griggs A."/>
            <person name="Gujja S."/>
            <person name="Hansen M."/>
            <person name="Heiman D."/>
            <person name="Howarth C."/>
            <person name="Larimer J."/>
            <person name="Lui A."/>
            <person name="MacDonald P.J.P."/>
            <person name="McCowen C."/>
            <person name="Montmayeur A."/>
            <person name="Murphy C."/>
            <person name="Neiman D."/>
            <person name="Pearson M."/>
            <person name="Priest M."/>
            <person name="Roberts A."/>
            <person name="Saif S."/>
            <person name="Shea T."/>
            <person name="Sisk P."/>
            <person name="Stolte C."/>
            <person name="Sykes S."/>
            <person name="Wortman J."/>
            <person name="Nusbaum C."/>
            <person name="Birren B."/>
        </authorList>
    </citation>
    <scope>NUCLEOTIDE SEQUENCE [LARGE SCALE GENOMIC DNA]</scope>
    <source>
        <strain evidence="2 3">ATCC 38327</strain>
    </source>
</reference>
<feature type="region of interest" description="Disordered" evidence="1">
    <location>
        <begin position="72"/>
        <end position="105"/>
    </location>
</feature>
<evidence type="ECO:0000313" key="3">
    <source>
        <dbReference type="Proteomes" id="UP000054350"/>
    </source>
</evidence>
<evidence type="ECO:0000256" key="1">
    <source>
        <dbReference type="SAM" id="MobiDB-lite"/>
    </source>
</evidence>
<proteinExistence type="predicted"/>
<evidence type="ECO:0000313" key="2">
    <source>
        <dbReference type="EMBL" id="KNE60302.1"/>
    </source>
</evidence>
<accession>A0A0L0SCY6</accession>
<gene>
    <name evidence="2" type="ORF">AMAG_05705</name>
</gene>
<organism evidence="2 3">
    <name type="scientific">Allomyces macrogynus (strain ATCC 38327)</name>
    <name type="common">Allomyces javanicus var. macrogynus</name>
    <dbReference type="NCBI Taxonomy" id="578462"/>
    <lineage>
        <taxon>Eukaryota</taxon>
        <taxon>Fungi</taxon>
        <taxon>Fungi incertae sedis</taxon>
        <taxon>Blastocladiomycota</taxon>
        <taxon>Blastocladiomycetes</taxon>
        <taxon>Blastocladiales</taxon>
        <taxon>Blastocladiaceae</taxon>
        <taxon>Allomyces</taxon>
    </lineage>
</organism>
<feature type="compositionally biased region" description="Basic and acidic residues" evidence="1">
    <location>
        <begin position="72"/>
        <end position="84"/>
    </location>
</feature>
<reference evidence="3" key="2">
    <citation type="submission" date="2009-11" db="EMBL/GenBank/DDBJ databases">
        <title>The Genome Sequence of Allomyces macrogynus strain ATCC 38327.</title>
        <authorList>
            <consortium name="The Broad Institute Genome Sequencing Platform"/>
            <person name="Russ C."/>
            <person name="Cuomo C."/>
            <person name="Shea T."/>
            <person name="Young S.K."/>
            <person name="Zeng Q."/>
            <person name="Koehrsen M."/>
            <person name="Haas B."/>
            <person name="Borodovsky M."/>
            <person name="Guigo R."/>
            <person name="Alvarado L."/>
            <person name="Berlin A."/>
            <person name="Borenstein D."/>
            <person name="Chen Z."/>
            <person name="Engels R."/>
            <person name="Freedman E."/>
            <person name="Gellesch M."/>
            <person name="Goldberg J."/>
            <person name="Griggs A."/>
            <person name="Gujja S."/>
            <person name="Heiman D."/>
            <person name="Hepburn T."/>
            <person name="Howarth C."/>
            <person name="Jen D."/>
            <person name="Larson L."/>
            <person name="Lewis B."/>
            <person name="Mehta T."/>
            <person name="Park D."/>
            <person name="Pearson M."/>
            <person name="Roberts A."/>
            <person name="Saif S."/>
            <person name="Shenoy N."/>
            <person name="Sisk P."/>
            <person name="Stolte C."/>
            <person name="Sykes S."/>
            <person name="Walk T."/>
            <person name="White J."/>
            <person name="Yandava C."/>
            <person name="Burger G."/>
            <person name="Gray M.W."/>
            <person name="Holland P.W.H."/>
            <person name="King N."/>
            <person name="Lang F.B.F."/>
            <person name="Roger A.J."/>
            <person name="Ruiz-Trillo I."/>
            <person name="Lander E."/>
            <person name="Nusbaum C."/>
        </authorList>
    </citation>
    <scope>NUCLEOTIDE SEQUENCE [LARGE SCALE GENOMIC DNA]</scope>
    <source>
        <strain evidence="3">ATCC 38327</strain>
    </source>
</reference>
<dbReference type="VEuPathDB" id="FungiDB:AMAG_05705"/>
<dbReference type="AlphaFoldDB" id="A0A0L0SCY6"/>
<dbReference type="EMBL" id="GG745336">
    <property type="protein sequence ID" value="KNE60302.1"/>
    <property type="molecule type" value="Genomic_DNA"/>
</dbReference>
<keyword evidence="3" id="KW-1185">Reference proteome</keyword>
<protein>
    <submittedName>
        <fullName evidence="2">Uncharacterized protein</fullName>
    </submittedName>
</protein>
<sequence length="105" mass="11512">MACTRDVQARIEQVLGTPLDAPIAVHRVRLVAPRKHMCCASFTVPEKVVFGECAAGDIDRELNYDVHDEEKLVEREDKRARKPVEGSTGASPVAKKARVDADAAE</sequence>
<dbReference type="Proteomes" id="UP000054350">
    <property type="component" value="Unassembled WGS sequence"/>
</dbReference>
<dbReference type="OrthoDB" id="408788at2759"/>